<dbReference type="AlphaFoldDB" id="A0A401PQU8"/>
<keyword evidence="2 5" id="KW-0812">Transmembrane</keyword>
<name>A0A401PQU8_SCYTO</name>
<feature type="domain" description="ABC transporter" evidence="6">
    <location>
        <begin position="95"/>
        <end position="186"/>
    </location>
</feature>
<dbReference type="Gene3D" id="1.20.1560.10">
    <property type="entry name" value="ABC transporter type 1, transmembrane domain"/>
    <property type="match status" value="1"/>
</dbReference>
<evidence type="ECO:0000256" key="4">
    <source>
        <dbReference type="ARBA" id="ARBA00023136"/>
    </source>
</evidence>
<dbReference type="Proteomes" id="UP000288216">
    <property type="component" value="Unassembled WGS sequence"/>
</dbReference>
<keyword evidence="8" id="KW-1185">Reference proteome</keyword>
<dbReference type="InterPro" id="IPR003439">
    <property type="entry name" value="ABC_transporter-like_ATP-bd"/>
</dbReference>
<reference evidence="7 8" key="1">
    <citation type="journal article" date="2018" name="Nat. Ecol. Evol.">
        <title>Shark genomes provide insights into elasmobranch evolution and the origin of vertebrates.</title>
        <authorList>
            <person name="Hara Y"/>
            <person name="Yamaguchi K"/>
            <person name="Onimaru K"/>
            <person name="Kadota M"/>
            <person name="Koyanagi M"/>
            <person name="Keeley SD"/>
            <person name="Tatsumi K"/>
            <person name="Tanaka K"/>
            <person name="Motone F"/>
            <person name="Kageyama Y"/>
            <person name="Nozu R"/>
            <person name="Adachi N"/>
            <person name="Nishimura O"/>
            <person name="Nakagawa R"/>
            <person name="Tanegashima C"/>
            <person name="Kiyatake I"/>
            <person name="Matsumoto R"/>
            <person name="Murakumo K"/>
            <person name="Nishida K"/>
            <person name="Terakita A"/>
            <person name="Kuratani S"/>
            <person name="Sato K"/>
            <person name="Hyodo S Kuraku.S."/>
        </authorList>
    </citation>
    <scope>NUCLEOTIDE SEQUENCE [LARGE SCALE GENOMIC DNA]</scope>
</reference>
<dbReference type="PANTHER" id="PTHR43394">
    <property type="entry name" value="ATP-DEPENDENT PERMEASE MDL1, MITOCHONDRIAL"/>
    <property type="match status" value="1"/>
</dbReference>
<dbReference type="SUPFAM" id="SSF52540">
    <property type="entry name" value="P-loop containing nucleoside triphosphate hydrolases"/>
    <property type="match status" value="1"/>
</dbReference>
<keyword evidence="3 5" id="KW-1133">Transmembrane helix</keyword>
<dbReference type="InterPro" id="IPR027417">
    <property type="entry name" value="P-loop_NTPase"/>
</dbReference>
<dbReference type="GO" id="GO:0005524">
    <property type="term" value="F:ATP binding"/>
    <property type="evidence" value="ECO:0007669"/>
    <property type="project" value="InterPro"/>
</dbReference>
<evidence type="ECO:0000256" key="5">
    <source>
        <dbReference type="SAM" id="Phobius"/>
    </source>
</evidence>
<dbReference type="GO" id="GO:0016887">
    <property type="term" value="F:ATP hydrolysis activity"/>
    <property type="evidence" value="ECO:0007669"/>
    <property type="project" value="InterPro"/>
</dbReference>
<dbReference type="PANTHER" id="PTHR43394:SF1">
    <property type="entry name" value="ATP-BINDING CASSETTE SUB-FAMILY B MEMBER 10, MITOCHONDRIAL"/>
    <property type="match status" value="1"/>
</dbReference>
<feature type="transmembrane region" description="Helical" evidence="5">
    <location>
        <begin position="21"/>
        <end position="40"/>
    </location>
</feature>
<evidence type="ECO:0000256" key="2">
    <source>
        <dbReference type="ARBA" id="ARBA00022692"/>
    </source>
</evidence>
<sequence length="202" mass="22173">MAVPLQQRTYLSIDGGNNRAFMVYSINVAMAFGMLASLYGEFMQAVGASVRIFELLDRKPKIPCVGGNRFASLEGSLEFQKVSFTYPTRQASQVLKEITFAVEPGNMVALVGPSGGGKSTIVNLIERFYDPDSGRILLGGCDLESLDPQWFRQKISIVSQEPMLFATSIKNNITYGREANMEEAAILNENDDLEGEVSELPS</sequence>
<dbReference type="Pfam" id="PF00005">
    <property type="entry name" value="ABC_tran"/>
    <property type="match status" value="1"/>
</dbReference>
<accession>A0A401PQU8</accession>
<dbReference type="GO" id="GO:0015421">
    <property type="term" value="F:ABC-type oligopeptide transporter activity"/>
    <property type="evidence" value="ECO:0007669"/>
    <property type="project" value="TreeGrafter"/>
</dbReference>
<dbReference type="InterPro" id="IPR036640">
    <property type="entry name" value="ABC1_TM_sf"/>
</dbReference>
<comment type="caution">
    <text evidence="7">The sequence shown here is derived from an EMBL/GenBank/DDBJ whole genome shotgun (WGS) entry which is preliminary data.</text>
</comment>
<dbReference type="Gene3D" id="3.40.50.300">
    <property type="entry name" value="P-loop containing nucleotide triphosphate hydrolases"/>
    <property type="match status" value="1"/>
</dbReference>
<organism evidence="7 8">
    <name type="scientific">Scyliorhinus torazame</name>
    <name type="common">Cloudy catshark</name>
    <name type="synonym">Catulus torazame</name>
    <dbReference type="NCBI Taxonomy" id="75743"/>
    <lineage>
        <taxon>Eukaryota</taxon>
        <taxon>Metazoa</taxon>
        <taxon>Chordata</taxon>
        <taxon>Craniata</taxon>
        <taxon>Vertebrata</taxon>
        <taxon>Chondrichthyes</taxon>
        <taxon>Elasmobranchii</taxon>
        <taxon>Galeomorphii</taxon>
        <taxon>Galeoidea</taxon>
        <taxon>Carcharhiniformes</taxon>
        <taxon>Scyliorhinidae</taxon>
        <taxon>Scyliorhinus</taxon>
    </lineage>
</organism>
<dbReference type="STRING" id="75743.A0A401PQU8"/>
<dbReference type="OrthoDB" id="6500128at2759"/>
<dbReference type="EMBL" id="BFAA01011200">
    <property type="protein sequence ID" value="GCB75495.1"/>
    <property type="molecule type" value="Genomic_DNA"/>
</dbReference>
<evidence type="ECO:0000256" key="3">
    <source>
        <dbReference type="ARBA" id="ARBA00022989"/>
    </source>
</evidence>
<gene>
    <name evidence="7" type="ORF">scyTo_0017350</name>
</gene>
<evidence type="ECO:0000256" key="1">
    <source>
        <dbReference type="ARBA" id="ARBA00004141"/>
    </source>
</evidence>
<dbReference type="GO" id="GO:0005743">
    <property type="term" value="C:mitochondrial inner membrane"/>
    <property type="evidence" value="ECO:0007669"/>
    <property type="project" value="TreeGrafter"/>
</dbReference>
<dbReference type="InterPro" id="IPR039421">
    <property type="entry name" value="Type_1_exporter"/>
</dbReference>
<protein>
    <recommendedName>
        <fullName evidence="6">ABC transporter domain-containing protein</fullName>
    </recommendedName>
</protein>
<dbReference type="OMA" id="TIWENNA"/>
<keyword evidence="4 5" id="KW-0472">Membrane</keyword>
<dbReference type="GO" id="GO:0090374">
    <property type="term" value="P:oligopeptide export from mitochondrion"/>
    <property type="evidence" value="ECO:0007669"/>
    <property type="project" value="TreeGrafter"/>
</dbReference>
<comment type="subcellular location">
    <subcellularLocation>
        <location evidence="1">Membrane</location>
        <topology evidence="1">Multi-pass membrane protein</topology>
    </subcellularLocation>
</comment>
<dbReference type="SUPFAM" id="SSF90123">
    <property type="entry name" value="ABC transporter transmembrane region"/>
    <property type="match status" value="1"/>
</dbReference>
<evidence type="ECO:0000313" key="7">
    <source>
        <dbReference type="EMBL" id="GCB75495.1"/>
    </source>
</evidence>
<proteinExistence type="predicted"/>
<evidence type="ECO:0000313" key="8">
    <source>
        <dbReference type="Proteomes" id="UP000288216"/>
    </source>
</evidence>
<evidence type="ECO:0000259" key="6">
    <source>
        <dbReference type="Pfam" id="PF00005"/>
    </source>
</evidence>